<dbReference type="PROSITE" id="PS01124">
    <property type="entry name" value="HTH_ARAC_FAMILY_2"/>
    <property type="match status" value="1"/>
</dbReference>
<evidence type="ECO:0000256" key="2">
    <source>
        <dbReference type="ARBA" id="ARBA00023125"/>
    </source>
</evidence>
<dbReference type="AlphaFoldDB" id="A0A941I3A6"/>
<dbReference type="SUPFAM" id="SSF46689">
    <property type="entry name" value="Homeodomain-like"/>
    <property type="match status" value="2"/>
</dbReference>
<dbReference type="Pfam" id="PF12833">
    <property type="entry name" value="HTH_18"/>
    <property type="match status" value="1"/>
</dbReference>
<dbReference type="GO" id="GO:0003700">
    <property type="term" value="F:DNA-binding transcription factor activity"/>
    <property type="evidence" value="ECO:0007669"/>
    <property type="project" value="InterPro"/>
</dbReference>
<dbReference type="InterPro" id="IPR050204">
    <property type="entry name" value="AraC_XylS_family_regulators"/>
</dbReference>
<gene>
    <name evidence="5" type="ORF">KDM92_11615</name>
</gene>
<evidence type="ECO:0000256" key="1">
    <source>
        <dbReference type="ARBA" id="ARBA00023015"/>
    </source>
</evidence>
<dbReference type="SMART" id="SM00342">
    <property type="entry name" value="HTH_ARAC"/>
    <property type="match status" value="1"/>
</dbReference>
<dbReference type="Gene3D" id="1.10.10.60">
    <property type="entry name" value="Homeodomain-like"/>
    <property type="match status" value="2"/>
</dbReference>
<dbReference type="PANTHER" id="PTHR46796">
    <property type="entry name" value="HTH-TYPE TRANSCRIPTIONAL ACTIVATOR RHAS-RELATED"/>
    <property type="match status" value="1"/>
</dbReference>
<evidence type="ECO:0000313" key="5">
    <source>
        <dbReference type="EMBL" id="MBR7747232.1"/>
    </source>
</evidence>
<name>A0A941I3A6_9BURK</name>
<dbReference type="GO" id="GO:0043565">
    <property type="term" value="F:sequence-specific DNA binding"/>
    <property type="evidence" value="ECO:0007669"/>
    <property type="project" value="InterPro"/>
</dbReference>
<evidence type="ECO:0000259" key="4">
    <source>
        <dbReference type="PROSITE" id="PS01124"/>
    </source>
</evidence>
<keyword evidence="6" id="KW-1185">Reference proteome</keyword>
<proteinExistence type="predicted"/>
<keyword evidence="1" id="KW-0805">Transcription regulation</keyword>
<evidence type="ECO:0000313" key="6">
    <source>
        <dbReference type="Proteomes" id="UP000680158"/>
    </source>
</evidence>
<dbReference type="Proteomes" id="UP000680158">
    <property type="component" value="Unassembled WGS sequence"/>
</dbReference>
<evidence type="ECO:0000256" key="3">
    <source>
        <dbReference type="ARBA" id="ARBA00023163"/>
    </source>
</evidence>
<feature type="domain" description="HTH araC/xylS-type" evidence="4">
    <location>
        <begin position="167"/>
        <end position="265"/>
    </location>
</feature>
<dbReference type="InterPro" id="IPR018060">
    <property type="entry name" value="HTH_AraC"/>
</dbReference>
<dbReference type="RefSeq" id="WP_212684588.1">
    <property type="nucleotide sequence ID" value="NZ_JAGSPM010000006.1"/>
</dbReference>
<keyword evidence="2" id="KW-0238">DNA-binding</keyword>
<dbReference type="EMBL" id="JAGSPM010000006">
    <property type="protein sequence ID" value="MBR7747232.1"/>
    <property type="molecule type" value="Genomic_DNA"/>
</dbReference>
<keyword evidence="3" id="KW-0804">Transcription</keyword>
<reference evidence="5 6" key="1">
    <citation type="submission" date="2021-04" db="EMBL/GenBank/DDBJ databases">
        <title>novel species isolated from subtropical streams in China.</title>
        <authorList>
            <person name="Lu H."/>
        </authorList>
    </citation>
    <scope>NUCLEOTIDE SEQUENCE [LARGE SCALE GENOMIC DNA]</scope>
    <source>
        <strain evidence="5 6">BYS107W</strain>
    </source>
</reference>
<dbReference type="InterPro" id="IPR009057">
    <property type="entry name" value="Homeodomain-like_sf"/>
</dbReference>
<accession>A0A941I3A6</accession>
<organism evidence="5 6">
    <name type="scientific">Undibacterium baiyunense</name>
    <dbReference type="NCBI Taxonomy" id="2828731"/>
    <lineage>
        <taxon>Bacteria</taxon>
        <taxon>Pseudomonadati</taxon>
        <taxon>Pseudomonadota</taxon>
        <taxon>Betaproteobacteria</taxon>
        <taxon>Burkholderiales</taxon>
        <taxon>Oxalobacteraceae</taxon>
        <taxon>Undibacterium</taxon>
    </lineage>
</organism>
<protein>
    <submittedName>
        <fullName evidence="5">Helix-turn-helix transcriptional regulator</fullName>
    </submittedName>
</protein>
<sequence length="278" mass="31317">MINKLATGQYYGTNAFDRRFSRIGLSYLQATVPEYDVREHSHAGAHIVLATRGRYLTSAAGPQREGPVLVFNPPDVVHRDRFAGDGGWFFAISFEAEESRELYEQIKLPDFALRYHDPLVMKQAFGLLKAASSLDALKLDLEALSLNVLSSIYTKIPLSNNPPPWLKRAQEMIADLSDQDLGIADIANAIGVHRVYLARQYLRHLGCTPGDDLRRRRVERATQLMMTSDQTLSDIALSCGFCDQSHLNRAFMQQWGLTPTSFTKLSDQKAGFKYPRLH</sequence>
<comment type="caution">
    <text evidence="5">The sequence shown here is derived from an EMBL/GenBank/DDBJ whole genome shotgun (WGS) entry which is preliminary data.</text>
</comment>